<dbReference type="GO" id="GO:0005829">
    <property type="term" value="C:cytosol"/>
    <property type="evidence" value="ECO:0007669"/>
    <property type="project" value="TreeGrafter"/>
</dbReference>
<dbReference type="InterPro" id="IPR036661">
    <property type="entry name" value="Luciferase-like_sf"/>
</dbReference>
<dbReference type="InterPro" id="IPR044894">
    <property type="entry name" value="TubC_N_sf"/>
</dbReference>
<accession>A0A2M7G8N6</accession>
<keyword evidence="1" id="KW-0560">Oxidoreductase</keyword>
<dbReference type="InterPro" id="IPR041464">
    <property type="entry name" value="TubC_N"/>
</dbReference>
<evidence type="ECO:0000259" key="3">
    <source>
        <dbReference type="Pfam" id="PF00296"/>
    </source>
</evidence>
<dbReference type="Pfam" id="PF18563">
    <property type="entry name" value="TubC_N"/>
    <property type="match status" value="1"/>
</dbReference>
<dbReference type="Pfam" id="PF00296">
    <property type="entry name" value="Bac_luciferase"/>
    <property type="match status" value="1"/>
</dbReference>
<dbReference type="EMBL" id="PFFQ01000012">
    <property type="protein sequence ID" value="PIW18411.1"/>
    <property type="molecule type" value="Genomic_DNA"/>
</dbReference>
<reference evidence="5 6" key="1">
    <citation type="submission" date="2017-09" db="EMBL/GenBank/DDBJ databases">
        <title>Depth-based differentiation of microbial function through sediment-hosted aquifers and enrichment of novel symbionts in the deep terrestrial subsurface.</title>
        <authorList>
            <person name="Probst A.J."/>
            <person name="Ladd B."/>
            <person name="Jarett J.K."/>
            <person name="Geller-Mcgrath D.E."/>
            <person name="Sieber C.M."/>
            <person name="Emerson J.B."/>
            <person name="Anantharaman K."/>
            <person name="Thomas B.C."/>
            <person name="Malmstrom R."/>
            <person name="Stieglmeier M."/>
            <person name="Klingl A."/>
            <person name="Woyke T."/>
            <person name="Ryan C.M."/>
            <person name="Banfield J.F."/>
        </authorList>
    </citation>
    <scope>NUCLEOTIDE SEQUENCE [LARGE SCALE GENOMIC DNA]</scope>
    <source>
        <strain evidence="5">CG17_big_fil_post_rev_8_21_14_2_50_48_46</strain>
    </source>
</reference>
<gene>
    <name evidence="5" type="ORF">COW36_03730</name>
</gene>
<protein>
    <submittedName>
        <fullName evidence="5">LLM class flavin-dependent oxidoreductase</fullName>
    </submittedName>
</protein>
<comment type="caution">
    <text evidence="5">The sequence shown here is derived from an EMBL/GenBank/DDBJ whole genome shotgun (WGS) entry which is preliminary data.</text>
</comment>
<feature type="domain" description="Luciferase-like" evidence="3">
    <location>
        <begin position="78"/>
        <end position="390"/>
    </location>
</feature>
<dbReference type="PANTHER" id="PTHR30137">
    <property type="entry name" value="LUCIFERASE-LIKE MONOOXYGENASE"/>
    <property type="match status" value="1"/>
</dbReference>
<dbReference type="InterPro" id="IPR024011">
    <property type="entry name" value="Biosynth_lucif-like_mOase_dom"/>
</dbReference>
<evidence type="ECO:0000259" key="4">
    <source>
        <dbReference type="Pfam" id="PF18563"/>
    </source>
</evidence>
<organism evidence="5 6">
    <name type="scientific">bacterium (Candidatus Blackallbacteria) CG17_big_fil_post_rev_8_21_14_2_50_48_46</name>
    <dbReference type="NCBI Taxonomy" id="2014261"/>
    <lineage>
        <taxon>Bacteria</taxon>
        <taxon>Candidatus Blackallbacteria</taxon>
    </lineage>
</organism>
<dbReference type="GO" id="GO:0004497">
    <property type="term" value="F:monooxygenase activity"/>
    <property type="evidence" value="ECO:0007669"/>
    <property type="project" value="UniProtKB-KW"/>
</dbReference>
<feature type="domain" description="TubC N-terminal docking" evidence="4">
    <location>
        <begin position="22"/>
        <end position="70"/>
    </location>
</feature>
<dbReference type="GO" id="GO:0016705">
    <property type="term" value="F:oxidoreductase activity, acting on paired donors, with incorporation or reduction of molecular oxygen"/>
    <property type="evidence" value="ECO:0007669"/>
    <property type="project" value="InterPro"/>
</dbReference>
<evidence type="ECO:0000313" key="6">
    <source>
        <dbReference type="Proteomes" id="UP000231019"/>
    </source>
</evidence>
<evidence type="ECO:0000256" key="1">
    <source>
        <dbReference type="ARBA" id="ARBA00023002"/>
    </source>
</evidence>
<dbReference type="SUPFAM" id="SSF51679">
    <property type="entry name" value="Bacterial luciferase-like"/>
    <property type="match status" value="1"/>
</dbReference>
<evidence type="ECO:0000256" key="2">
    <source>
        <dbReference type="ARBA" id="ARBA00023033"/>
    </source>
</evidence>
<dbReference type="AlphaFoldDB" id="A0A2M7G8N6"/>
<proteinExistence type="predicted"/>
<evidence type="ECO:0000313" key="5">
    <source>
        <dbReference type="EMBL" id="PIW18411.1"/>
    </source>
</evidence>
<dbReference type="InterPro" id="IPR050766">
    <property type="entry name" value="Bact_Lucif_Oxidored"/>
</dbReference>
<dbReference type="Gene3D" id="1.10.10.1830">
    <property type="entry name" value="Non-ribosomal peptide synthase, adenylation domain"/>
    <property type="match status" value="1"/>
</dbReference>
<dbReference type="Proteomes" id="UP000231019">
    <property type="component" value="Unassembled WGS sequence"/>
</dbReference>
<name>A0A2M7G8N6_9BACT</name>
<sequence length="424" mass="47904">MNFQVSPDYLITWRQKVSSLFELLRLFKAKQIEISLRNGELHLKAPKGALSPELQNQIKAQKQALIDHLKAEKLDFSLFFFGKAEDTQPQGAYELLFRAAQFAEKHGFCGIWTPERHFDSLGAFFPSPAVLAAALARETKHMALRAGSVVLPLQDPIRVVEEWSVVDHLSSGRVELSFATGWHSNDFALAPENYRDRHQILYNRLQEVHKLWRGESIPRQEGSGSQIQVQTYPRPLQPDLPVWLTAIGNPDSYRRIGASGSHLLTCLLDQEVEELAEKLILYRQALSENGFDPQKYKVGVFLHTFLGHELEQTRREVEAPFKSYLKSTLHLLGKLSHSAGLNIDPSHFDAEEEAALLDFAFERYFSRRALMGTPESVQPLLAQLKAAGVNEIACLMDFGPTPAQIMRSLELISPMISEGIHQRA</sequence>
<dbReference type="NCBIfam" id="TIGR04020">
    <property type="entry name" value="seco_metab_LLM"/>
    <property type="match status" value="1"/>
</dbReference>
<keyword evidence="2" id="KW-0503">Monooxygenase</keyword>
<dbReference type="Gene3D" id="3.20.20.30">
    <property type="entry name" value="Luciferase-like domain"/>
    <property type="match status" value="1"/>
</dbReference>
<dbReference type="InterPro" id="IPR011251">
    <property type="entry name" value="Luciferase-like_dom"/>
</dbReference>
<dbReference type="PANTHER" id="PTHR30137:SF8">
    <property type="entry name" value="BLR5498 PROTEIN"/>
    <property type="match status" value="1"/>
</dbReference>